<keyword evidence="1" id="KW-1133">Transmembrane helix</keyword>
<feature type="transmembrane region" description="Helical" evidence="1">
    <location>
        <begin position="12"/>
        <end position="32"/>
    </location>
</feature>
<organism evidence="2 3">
    <name type="scientific">Pseudomonas veronii 1YdBTEX2</name>
    <dbReference type="NCBI Taxonomy" id="1295141"/>
    <lineage>
        <taxon>Bacteria</taxon>
        <taxon>Pseudomonadati</taxon>
        <taxon>Pseudomonadota</taxon>
        <taxon>Gammaproteobacteria</taxon>
        <taxon>Pseudomonadales</taxon>
        <taxon>Pseudomonadaceae</taxon>
        <taxon>Pseudomonas</taxon>
    </lineage>
</organism>
<evidence type="ECO:0000256" key="1">
    <source>
        <dbReference type="SAM" id="Phobius"/>
    </source>
</evidence>
<dbReference type="Proteomes" id="UP000245431">
    <property type="component" value="Chromosome PVE_r1"/>
</dbReference>
<gene>
    <name evidence="2" type="ORF">PVE_R1G3090</name>
</gene>
<sequence>MAAPVLGSWPLRICLALAGSVLSSLQLAVLLARHYPWGGGLERLYAGVFLGLGFLVTVLLWSLLAPDRKRVVYRSSVWLLLFTPWLLWDGAWR</sequence>
<accession>A0A1D3JXZ9</accession>
<feature type="transmembrane region" description="Helical" evidence="1">
    <location>
        <begin position="71"/>
        <end position="88"/>
    </location>
</feature>
<evidence type="ECO:0000313" key="2">
    <source>
        <dbReference type="EMBL" id="SBW80973.1"/>
    </source>
</evidence>
<reference evidence="3" key="1">
    <citation type="submission" date="2016-07" db="EMBL/GenBank/DDBJ databases">
        <authorList>
            <person name="Florea S."/>
            <person name="Webb J.S."/>
            <person name="Jaromczyk J."/>
            <person name="Schardl C.L."/>
        </authorList>
    </citation>
    <scope>NUCLEOTIDE SEQUENCE [LARGE SCALE GENOMIC DNA]</scope>
    <source>
        <strain evidence="3">1YdBTEX2</strain>
    </source>
</reference>
<keyword evidence="1" id="KW-0472">Membrane</keyword>
<keyword evidence="1" id="KW-0812">Transmembrane</keyword>
<dbReference type="AlphaFoldDB" id="A0A1D3JXZ9"/>
<evidence type="ECO:0000313" key="3">
    <source>
        <dbReference type="Proteomes" id="UP000245431"/>
    </source>
</evidence>
<proteinExistence type="predicted"/>
<dbReference type="RefSeq" id="WP_017849091.1">
    <property type="nucleotide sequence ID" value="NZ_AOUH01000038.1"/>
</dbReference>
<dbReference type="EMBL" id="LT599583">
    <property type="protein sequence ID" value="SBW80973.1"/>
    <property type="molecule type" value="Genomic_DNA"/>
</dbReference>
<name>A0A1D3JXZ9_PSEVE</name>
<protein>
    <submittedName>
        <fullName evidence="2">Hypothetical membrane protein</fullName>
    </submittedName>
</protein>
<feature type="transmembrane region" description="Helical" evidence="1">
    <location>
        <begin position="44"/>
        <end position="64"/>
    </location>
</feature>